<name>A0A5A7PYL5_STRAF</name>
<dbReference type="GO" id="GO:0016020">
    <property type="term" value="C:membrane"/>
    <property type="evidence" value="ECO:0007669"/>
    <property type="project" value="UniProtKB-SubCell"/>
</dbReference>
<proteinExistence type="inferred from homology"/>
<evidence type="ECO:0000256" key="2">
    <source>
        <dbReference type="ARBA" id="ARBA00009074"/>
    </source>
</evidence>
<dbReference type="EMBL" id="BKCP01005405">
    <property type="protein sequence ID" value="GER37632.1"/>
    <property type="molecule type" value="Genomic_DNA"/>
</dbReference>
<accession>A0A5A7PYL5</accession>
<dbReference type="AlphaFoldDB" id="A0A5A7PYL5"/>
<evidence type="ECO:0000256" key="4">
    <source>
        <dbReference type="ARBA" id="ARBA00022989"/>
    </source>
</evidence>
<evidence type="ECO:0000313" key="7">
    <source>
        <dbReference type="Proteomes" id="UP000325081"/>
    </source>
</evidence>
<sequence>MQCQRSLNVNEEYLCAIRTKSFAHCFTKFQLLVNEPSPPTGNFHSDFSEVLLQPSREAIASILDSSALFSKSTTSSSSSSNGLKSLLLDYFETSAESSDFCTRLLETLAHLQSDCRSTAGIIDSAAAGDLLSRAYLQNPFPNLNRQYVEHLRGRHSSVLRRLRSGRSRAAWRLKLARLLKRVSIVGSAVHGFRGGPPGRFDFRFIGRAAGHLDAAAKGAYILSRDFETMSRLAGRVGDEVEHGKAMIRLCLDRREDKVCLRALKEMRKDEFGLRRRVEELEEHRVWSSNNNAHMYNT</sequence>
<comment type="similarity">
    <text evidence="2">Belongs to the UPF0496 family.</text>
</comment>
<dbReference type="InterPro" id="IPR007749">
    <property type="entry name" value="DUF677"/>
</dbReference>
<comment type="subcellular location">
    <subcellularLocation>
        <location evidence="1">Membrane</location>
    </subcellularLocation>
</comment>
<reference evidence="7" key="1">
    <citation type="journal article" date="2019" name="Curr. Biol.">
        <title>Genome Sequence of Striga asiatica Provides Insight into the Evolution of Plant Parasitism.</title>
        <authorList>
            <person name="Yoshida S."/>
            <person name="Kim S."/>
            <person name="Wafula E.K."/>
            <person name="Tanskanen J."/>
            <person name="Kim Y.M."/>
            <person name="Honaas L."/>
            <person name="Yang Z."/>
            <person name="Spallek T."/>
            <person name="Conn C.E."/>
            <person name="Ichihashi Y."/>
            <person name="Cheong K."/>
            <person name="Cui S."/>
            <person name="Der J.P."/>
            <person name="Gundlach H."/>
            <person name="Jiao Y."/>
            <person name="Hori C."/>
            <person name="Ishida J.K."/>
            <person name="Kasahara H."/>
            <person name="Kiba T."/>
            <person name="Kim M.S."/>
            <person name="Koo N."/>
            <person name="Laohavisit A."/>
            <person name="Lee Y.H."/>
            <person name="Lumba S."/>
            <person name="McCourt P."/>
            <person name="Mortimer J.C."/>
            <person name="Mutuku J.M."/>
            <person name="Nomura T."/>
            <person name="Sasaki-Sekimoto Y."/>
            <person name="Seto Y."/>
            <person name="Wang Y."/>
            <person name="Wakatake T."/>
            <person name="Sakakibara H."/>
            <person name="Demura T."/>
            <person name="Yamaguchi S."/>
            <person name="Yoneyama K."/>
            <person name="Manabe R.I."/>
            <person name="Nelson D.C."/>
            <person name="Schulman A.H."/>
            <person name="Timko M.P."/>
            <person name="dePamphilis C.W."/>
            <person name="Choi D."/>
            <person name="Shirasu K."/>
        </authorList>
    </citation>
    <scope>NUCLEOTIDE SEQUENCE [LARGE SCALE GENOMIC DNA]</scope>
    <source>
        <strain evidence="7">cv. UVA1</strain>
    </source>
</reference>
<dbReference type="Proteomes" id="UP000325081">
    <property type="component" value="Unassembled WGS sequence"/>
</dbReference>
<evidence type="ECO:0000256" key="1">
    <source>
        <dbReference type="ARBA" id="ARBA00004370"/>
    </source>
</evidence>
<dbReference type="PANTHER" id="PTHR31113">
    <property type="entry name" value="UPF0496 PROTEIN 3-RELATED"/>
    <property type="match status" value="1"/>
</dbReference>
<organism evidence="6 7">
    <name type="scientific">Striga asiatica</name>
    <name type="common">Asiatic witchweed</name>
    <name type="synonym">Buchnera asiatica</name>
    <dbReference type="NCBI Taxonomy" id="4170"/>
    <lineage>
        <taxon>Eukaryota</taxon>
        <taxon>Viridiplantae</taxon>
        <taxon>Streptophyta</taxon>
        <taxon>Embryophyta</taxon>
        <taxon>Tracheophyta</taxon>
        <taxon>Spermatophyta</taxon>
        <taxon>Magnoliopsida</taxon>
        <taxon>eudicotyledons</taxon>
        <taxon>Gunneridae</taxon>
        <taxon>Pentapetalae</taxon>
        <taxon>asterids</taxon>
        <taxon>lamiids</taxon>
        <taxon>Lamiales</taxon>
        <taxon>Orobanchaceae</taxon>
        <taxon>Buchnereae</taxon>
        <taxon>Striga</taxon>
    </lineage>
</organism>
<gene>
    <name evidence="6" type="ORF">STAS_14052</name>
</gene>
<comment type="caution">
    <text evidence="6">The sequence shown here is derived from an EMBL/GenBank/DDBJ whole genome shotgun (WGS) entry which is preliminary data.</text>
</comment>
<dbReference type="PANTHER" id="PTHR31113:SF2">
    <property type="entry name" value="OS04G0423200 PROTEIN"/>
    <property type="match status" value="1"/>
</dbReference>
<evidence type="ECO:0000256" key="3">
    <source>
        <dbReference type="ARBA" id="ARBA00022692"/>
    </source>
</evidence>
<keyword evidence="4" id="KW-1133">Transmembrane helix</keyword>
<keyword evidence="7" id="KW-1185">Reference proteome</keyword>
<protein>
    <submittedName>
        <fullName evidence="6">Uncharacterized protein</fullName>
    </submittedName>
</protein>
<evidence type="ECO:0000313" key="6">
    <source>
        <dbReference type="EMBL" id="GER37632.1"/>
    </source>
</evidence>
<evidence type="ECO:0000256" key="5">
    <source>
        <dbReference type="ARBA" id="ARBA00023136"/>
    </source>
</evidence>
<keyword evidence="5" id="KW-0472">Membrane</keyword>
<keyword evidence="3" id="KW-0812">Transmembrane</keyword>
<dbReference type="OrthoDB" id="776561at2759"/>